<reference evidence="1" key="2">
    <citation type="journal article" date="2023" name="IMA Fungus">
        <title>Comparative genomic study of the Penicillium genus elucidates a diverse pangenome and 15 lateral gene transfer events.</title>
        <authorList>
            <person name="Petersen C."/>
            <person name="Sorensen T."/>
            <person name="Nielsen M.R."/>
            <person name="Sondergaard T.E."/>
            <person name="Sorensen J.L."/>
            <person name="Fitzpatrick D.A."/>
            <person name="Frisvad J.C."/>
            <person name="Nielsen K.L."/>
        </authorList>
    </citation>
    <scope>NUCLEOTIDE SEQUENCE</scope>
    <source>
        <strain evidence="1">IBT 21472</strain>
    </source>
</reference>
<dbReference type="Proteomes" id="UP001147746">
    <property type="component" value="Unassembled WGS sequence"/>
</dbReference>
<dbReference type="GO" id="GO:0008081">
    <property type="term" value="F:phosphoric diester hydrolase activity"/>
    <property type="evidence" value="ECO:0007669"/>
    <property type="project" value="InterPro"/>
</dbReference>
<proteinExistence type="predicted"/>
<reference evidence="1" key="1">
    <citation type="submission" date="2022-12" db="EMBL/GenBank/DDBJ databases">
        <authorList>
            <person name="Petersen C."/>
        </authorList>
    </citation>
    <scope>NUCLEOTIDE SEQUENCE</scope>
    <source>
        <strain evidence="1">IBT 21472</strain>
    </source>
</reference>
<dbReference type="EMBL" id="JAPZBO010000010">
    <property type="protein sequence ID" value="KAJ5299004.1"/>
    <property type="molecule type" value="Genomic_DNA"/>
</dbReference>
<accession>A0A9W9PMU1</accession>
<dbReference type="GO" id="GO:0006629">
    <property type="term" value="P:lipid metabolic process"/>
    <property type="evidence" value="ECO:0007669"/>
    <property type="project" value="InterPro"/>
</dbReference>
<dbReference type="AlphaFoldDB" id="A0A9W9PMU1"/>
<dbReference type="Gene3D" id="3.20.20.190">
    <property type="entry name" value="Phosphatidylinositol (PI) phosphodiesterase"/>
    <property type="match status" value="1"/>
</dbReference>
<protein>
    <submittedName>
        <fullName evidence="1">PLC-like phosphodiesterase</fullName>
    </submittedName>
</protein>
<dbReference type="InterPro" id="IPR017946">
    <property type="entry name" value="PLC-like_Pdiesterase_TIM-brl"/>
</dbReference>
<sequence>MRFWVTHLNDELAEVIVGNTGKWLEDVLTEMNRFTKENPGEIIFFRMNYLIDLRKVPSLGPIYWTQDIVDDFFTHLKTLNNWCGDLEKGFHNQKASYFMDRNDGAGCVIFVLDGHLNDVKTSTAPTDGIYPASQMNF</sequence>
<dbReference type="SUPFAM" id="SSF51695">
    <property type="entry name" value="PLC-like phosphodiesterases"/>
    <property type="match status" value="1"/>
</dbReference>
<keyword evidence="2" id="KW-1185">Reference proteome</keyword>
<evidence type="ECO:0000313" key="1">
    <source>
        <dbReference type="EMBL" id="KAJ5299004.1"/>
    </source>
</evidence>
<comment type="caution">
    <text evidence="1">The sequence shown here is derived from an EMBL/GenBank/DDBJ whole genome shotgun (WGS) entry which is preliminary data.</text>
</comment>
<gene>
    <name evidence="1" type="ORF">N7476_010561</name>
</gene>
<name>A0A9W9PMU1_9EURO</name>
<organism evidence="1 2">
    <name type="scientific">Penicillium atrosanguineum</name>
    <dbReference type="NCBI Taxonomy" id="1132637"/>
    <lineage>
        <taxon>Eukaryota</taxon>
        <taxon>Fungi</taxon>
        <taxon>Dikarya</taxon>
        <taxon>Ascomycota</taxon>
        <taxon>Pezizomycotina</taxon>
        <taxon>Eurotiomycetes</taxon>
        <taxon>Eurotiomycetidae</taxon>
        <taxon>Eurotiales</taxon>
        <taxon>Aspergillaceae</taxon>
        <taxon>Penicillium</taxon>
    </lineage>
</organism>
<evidence type="ECO:0000313" key="2">
    <source>
        <dbReference type="Proteomes" id="UP001147746"/>
    </source>
</evidence>